<keyword evidence="2 3" id="KW-0802">TPR repeat</keyword>
<sequence length="382" mass="43003">MSGFVFEIGLGFLVLMFLIGIVIRSVLFLPRRSAEQPENPVRKTLQQKQTETSDEHEKKKRSLTRKARQAVKKGIFQAAEDFLFQASGVGDDDPRLLRDLATAMLGQGKLDKARVTLEKLTRLEPTEENMLLLGQVLCELSSTSSNKEHVHNSLFCYQSILKKNPGSVQGLIGIAKAYEVLGRYDDAFLSYHQAFELDPNQIEIGLRVAQEYERKHMMTELEQTIDTLSTYHPQDEAVGLRRVKFLFLKKDHLALVGETARMLALYPDSPEFIRYAGLGAYHLNRFQEAVEYLTTLSQADPGKAVNHYNLALAYIGLQQYDEAASSVQKAVDLASDVSKFHFLLGKVYLWKGDTEQAAKALSRAVALDPDNFEALSELKRIS</sequence>
<evidence type="ECO:0000256" key="4">
    <source>
        <dbReference type="SAM" id="MobiDB-lite"/>
    </source>
</evidence>
<dbReference type="SMART" id="SM00028">
    <property type="entry name" value="TPR"/>
    <property type="match status" value="5"/>
</dbReference>
<keyword evidence="5" id="KW-0472">Membrane</keyword>
<dbReference type="AlphaFoldDB" id="A0A1J5IJS8"/>
<comment type="caution">
    <text evidence="6">The sequence shown here is derived from an EMBL/GenBank/DDBJ whole genome shotgun (WGS) entry which is preliminary data.</text>
</comment>
<dbReference type="PANTHER" id="PTHR45586">
    <property type="entry name" value="TPR REPEAT-CONTAINING PROTEIN PA4667"/>
    <property type="match status" value="1"/>
</dbReference>
<feature type="repeat" description="TPR" evidence="3">
    <location>
        <begin position="304"/>
        <end position="337"/>
    </location>
</feature>
<proteinExistence type="predicted"/>
<evidence type="ECO:0000256" key="5">
    <source>
        <dbReference type="SAM" id="Phobius"/>
    </source>
</evidence>
<dbReference type="InterPro" id="IPR011717">
    <property type="entry name" value="TPR-4"/>
</dbReference>
<dbReference type="InterPro" id="IPR051012">
    <property type="entry name" value="CellSynth/LPSAsmb/PSIAsmb"/>
</dbReference>
<evidence type="ECO:0000313" key="7">
    <source>
        <dbReference type="Proteomes" id="UP000183245"/>
    </source>
</evidence>
<dbReference type="Pfam" id="PF13432">
    <property type="entry name" value="TPR_16"/>
    <property type="match status" value="1"/>
</dbReference>
<evidence type="ECO:0000256" key="2">
    <source>
        <dbReference type="ARBA" id="ARBA00022803"/>
    </source>
</evidence>
<evidence type="ECO:0000313" key="6">
    <source>
        <dbReference type="EMBL" id="OIP97308.1"/>
    </source>
</evidence>
<dbReference type="PROSITE" id="PS50005">
    <property type="entry name" value="TPR"/>
    <property type="match status" value="3"/>
</dbReference>
<keyword evidence="1" id="KW-0677">Repeat</keyword>
<dbReference type="Pfam" id="PF07721">
    <property type="entry name" value="TPR_4"/>
    <property type="match status" value="1"/>
</dbReference>
<dbReference type="Pfam" id="PF13181">
    <property type="entry name" value="TPR_8"/>
    <property type="match status" value="1"/>
</dbReference>
<dbReference type="Gene3D" id="1.25.40.10">
    <property type="entry name" value="Tetratricopeptide repeat domain"/>
    <property type="match status" value="3"/>
</dbReference>
<dbReference type="GO" id="GO:0042802">
    <property type="term" value="F:identical protein binding"/>
    <property type="evidence" value="ECO:0007669"/>
    <property type="project" value="InterPro"/>
</dbReference>
<accession>A0A1J5IJS8</accession>
<dbReference type="PANTHER" id="PTHR45586:SF1">
    <property type="entry name" value="LIPOPOLYSACCHARIDE ASSEMBLY PROTEIN B"/>
    <property type="match status" value="1"/>
</dbReference>
<feature type="repeat" description="TPR" evidence="3">
    <location>
        <begin position="168"/>
        <end position="201"/>
    </location>
</feature>
<feature type="repeat" description="TPR" evidence="3">
    <location>
        <begin position="338"/>
        <end position="371"/>
    </location>
</feature>
<keyword evidence="5" id="KW-0812">Transmembrane</keyword>
<name>A0A1J5IJS8_9BACT</name>
<organism evidence="6 7">
    <name type="scientific">Candidatus Wirthbacteria bacterium CG2_30_54_11</name>
    <dbReference type="NCBI Taxonomy" id="1817892"/>
    <lineage>
        <taxon>Bacteria</taxon>
        <taxon>Candidatus Wirthbacteria</taxon>
    </lineage>
</organism>
<protein>
    <submittedName>
        <fullName evidence="6">Uncharacterized protein</fullName>
    </submittedName>
</protein>
<evidence type="ECO:0000256" key="1">
    <source>
        <dbReference type="ARBA" id="ARBA00022737"/>
    </source>
</evidence>
<dbReference type="Proteomes" id="UP000183245">
    <property type="component" value="Unassembled WGS sequence"/>
</dbReference>
<evidence type="ECO:0000256" key="3">
    <source>
        <dbReference type="PROSITE-ProRule" id="PRU00339"/>
    </source>
</evidence>
<dbReference type="InterPro" id="IPR019734">
    <property type="entry name" value="TPR_rpt"/>
</dbReference>
<gene>
    <name evidence="6" type="ORF">AUK40_03420</name>
</gene>
<dbReference type="SUPFAM" id="SSF48452">
    <property type="entry name" value="TPR-like"/>
    <property type="match status" value="1"/>
</dbReference>
<dbReference type="EMBL" id="MNZT01000059">
    <property type="protein sequence ID" value="OIP97308.1"/>
    <property type="molecule type" value="Genomic_DNA"/>
</dbReference>
<keyword evidence="5" id="KW-1133">Transmembrane helix</keyword>
<reference evidence="6 7" key="1">
    <citation type="journal article" date="2016" name="Environ. Microbiol.">
        <title>Genomic resolution of a cold subsurface aquifer community provides metabolic insights for novel microbes adapted to high CO concentrations.</title>
        <authorList>
            <person name="Probst A.J."/>
            <person name="Castelle C.J."/>
            <person name="Singh A."/>
            <person name="Brown C.T."/>
            <person name="Anantharaman K."/>
            <person name="Sharon I."/>
            <person name="Hug L.A."/>
            <person name="Burstein D."/>
            <person name="Emerson J.B."/>
            <person name="Thomas B.C."/>
            <person name="Banfield J.F."/>
        </authorList>
    </citation>
    <scope>NUCLEOTIDE SEQUENCE [LARGE SCALE GENOMIC DNA]</scope>
    <source>
        <strain evidence="6">CG2_30_54_11</strain>
    </source>
</reference>
<feature type="region of interest" description="Disordered" evidence="4">
    <location>
        <begin position="37"/>
        <end position="66"/>
    </location>
</feature>
<dbReference type="STRING" id="1817892.AUK40_03420"/>
<dbReference type="InterPro" id="IPR011990">
    <property type="entry name" value="TPR-like_helical_dom_sf"/>
</dbReference>
<feature type="transmembrane region" description="Helical" evidence="5">
    <location>
        <begin position="6"/>
        <end position="27"/>
    </location>
</feature>